<organism evidence="2 3">
    <name type="scientific">Mycolicibacterium gilvum</name>
    <dbReference type="NCBI Taxonomy" id="1804"/>
    <lineage>
        <taxon>Bacteria</taxon>
        <taxon>Bacillati</taxon>
        <taxon>Actinomycetota</taxon>
        <taxon>Actinomycetes</taxon>
        <taxon>Mycobacteriales</taxon>
        <taxon>Mycobacteriaceae</taxon>
        <taxon>Mycolicibacterium</taxon>
    </lineage>
</organism>
<dbReference type="Proteomes" id="UP000254291">
    <property type="component" value="Unassembled WGS sequence"/>
</dbReference>
<evidence type="ECO:0008006" key="4">
    <source>
        <dbReference type="Google" id="ProtNLM"/>
    </source>
</evidence>
<name>A0A378SWL2_9MYCO</name>
<gene>
    <name evidence="2" type="ORF">NCTC10742_05759</name>
</gene>
<dbReference type="AlphaFoldDB" id="A0A378SWL2"/>
<evidence type="ECO:0000256" key="1">
    <source>
        <dbReference type="SAM" id="MobiDB-lite"/>
    </source>
</evidence>
<evidence type="ECO:0000313" key="3">
    <source>
        <dbReference type="Proteomes" id="UP000254291"/>
    </source>
</evidence>
<sequence>MRRAAQGIFMLCAAGSAVMAGMHHWQDAALIGLLGAWALVTARKMAWKLRLDRDAGETYSAWPDVASSSRVSPAAQMSSSCSSNHTV</sequence>
<protein>
    <recommendedName>
        <fullName evidence="4">PAP2 superfamily protein</fullName>
    </recommendedName>
</protein>
<proteinExistence type="predicted"/>
<evidence type="ECO:0000313" key="2">
    <source>
        <dbReference type="EMBL" id="STZ46488.1"/>
    </source>
</evidence>
<accession>A0A378SWL2</accession>
<feature type="compositionally biased region" description="Polar residues" evidence="1">
    <location>
        <begin position="67"/>
        <end position="77"/>
    </location>
</feature>
<reference evidence="2 3" key="1">
    <citation type="submission" date="2018-06" db="EMBL/GenBank/DDBJ databases">
        <authorList>
            <consortium name="Pathogen Informatics"/>
            <person name="Doyle S."/>
        </authorList>
    </citation>
    <scope>NUCLEOTIDE SEQUENCE [LARGE SCALE GENOMIC DNA]</scope>
    <source>
        <strain evidence="2 3">NCTC10742</strain>
    </source>
</reference>
<feature type="compositionally biased region" description="Low complexity" evidence="1">
    <location>
        <begin position="78"/>
        <end position="87"/>
    </location>
</feature>
<feature type="region of interest" description="Disordered" evidence="1">
    <location>
        <begin position="67"/>
        <end position="87"/>
    </location>
</feature>
<dbReference type="EMBL" id="UGQM01000001">
    <property type="protein sequence ID" value="STZ46488.1"/>
    <property type="molecule type" value="Genomic_DNA"/>
</dbReference>